<protein>
    <submittedName>
        <fullName evidence="2">Uncharacterized protein</fullName>
    </submittedName>
</protein>
<reference evidence="2 3" key="1">
    <citation type="submission" date="2016-10" db="EMBL/GenBank/DDBJ databases">
        <title>Genome sequence of Rothia aeria strain JCM11412.</title>
        <authorList>
            <person name="Nambu T."/>
        </authorList>
    </citation>
    <scope>NUCLEOTIDE SEQUENCE [LARGE SCALE GENOMIC DNA]</scope>
    <source>
        <strain evidence="2 3">JCM 11412</strain>
    </source>
</reference>
<evidence type="ECO:0000256" key="1">
    <source>
        <dbReference type="SAM" id="MobiDB-lite"/>
    </source>
</evidence>
<dbReference type="EMBL" id="AP017895">
    <property type="protein sequence ID" value="BAV88743.1"/>
    <property type="molecule type" value="Genomic_DNA"/>
</dbReference>
<gene>
    <name evidence="2" type="ORF">RA11412_2444</name>
</gene>
<feature type="compositionally biased region" description="Basic and acidic residues" evidence="1">
    <location>
        <begin position="22"/>
        <end position="36"/>
    </location>
</feature>
<dbReference type="AlphaFoldDB" id="A0A2Z5R225"/>
<dbReference type="RefSeq" id="WP_172425695.1">
    <property type="nucleotide sequence ID" value="NZ_CP068102.1"/>
</dbReference>
<proteinExistence type="predicted"/>
<sequence length="50" mass="5526">MANGKTIEVHHGPIDPKLAAAKKREREAKSTNDRKVTSTQPTQRDDAQKA</sequence>
<organism evidence="2 3">
    <name type="scientific">Rothia aeria</name>
    <dbReference type="NCBI Taxonomy" id="172042"/>
    <lineage>
        <taxon>Bacteria</taxon>
        <taxon>Bacillati</taxon>
        <taxon>Actinomycetota</taxon>
        <taxon>Actinomycetes</taxon>
        <taxon>Micrococcales</taxon>
        <taxon>Micrococcaceae</taxon>
        <taxon>Rothia</taxon>
    </lineage>
</organism>
<evidence type="ECO:0000313" key="2">
    <source>
        <dbReference type="EMBL" id="BAV88743.1"/>
    </source>
</evidence>
<dbReference type="Proteomes" id="UP000250241">
    <property type="component" value="Chromosome"/>
</dbReference>
<dbReference type="KEGG" id="raj:RA11412_2444"/>
<name>A0A2Z5R225_9MICC</name>
<feature type="region of interest" description="Disordered" evidence="1">
    <location>
        <begin position="1"/>
        <end position="50"/>
    </location>
</feature>
<accession>A0A2Z5R225</accession>
<keyword evidence="3" id="KW-1185">Reference proteome</keyword>
<dbReference type="GeneID" id="93862532"/>
<evidence type="ECO:0000313" key="3">
    <source>
        <dbReference type="Proteomes" id="UP000250241"/>
    </source>
</evidence>